<dbReference type="InterPro" id="IPR032485">
    <property type="entry name" value="LRP1-like_beta_prop"/>
</dbReference>
<dbReference type="Proteomes" id="UP001207918">
    <property type="component" value="Unassembled WGS sequence"/>
</dbReference>
<proteinExistence type="inferred from homology"/>
<dbReference type="InterPro" id="IPR011042">
    <property type="entry name" value="6-blade_b-propeller_TolB-like"/>
</dbReference>
<dbReference type="PANTHER" id="PTHR36842">
    <property type="entry name" value="PROTEIN TOLB HOMOLOG"/>
    <property type="match status" value="1"/>
</dbReference>
<evidence type="ECO:0000313" key="5">
    <source>
        <dbReference type="Proteomes" id="UP001207918"/>
    </source>
</evidence>
<feature type="domain" description="Prolow-density lipoprotein receptor-related protein 1-like beta-propeller" evidence="3">
    <location>
        <begin position="119"/>
        <end position="280"/>
    </location>
</feature>
<comment type="similarity">
    <text evidence="1">Belongs to the TolB family.</text>
</comment>
<dbReference type="RefSeq" id="WP_265765946.1">
    <property type="nucleotide sequence ID" value="NZ_JAGGJA010000006.1"/>
</dbReference>
<protein>
    <submittedName>
        <fullName evidence="4">PD40 domain-containing protein</fullName>
    </submittedName>
</protein>
<evidence type="ECO:0000256" key="2">
    <source>
        <dbReference type="SAM" id="MobiDB-lite"/>
    </source>
</evidence>
<organism evidence="4 5">
    <name type="scientific">Fodinibius salsisoli</name>
    <dbReference type="NCBI Taxonomy" id="2820877"/>
    <lineage>
        <taxon>Bacteria</taxon>
        <taxon>Pseudomonadati</taxon>
        <taxon>Balneolota</taxon>
        <taxon>Balneolia</taxon>
        <taxon>Balneolales</taxon>
        <taxon>Balneolaceae</taxon>
        <taxon>Fodinibius</taxon>
    </lineage>
</organism>
<evidence type="ECO:0000256" key="1">
    <source>
        <dbReference type="ARBA" id="ARBA00009820"/>
    </source>
</evidence>
<feature type="compositionally biased region" description="Polar residues" evidence="2">
    <location>
        <begin position="1"/>
        <end position="11"/>
    </location>
</feature>
<comment type="caution">
    <text evidence="4">The sequence shown here is derived from an EMBL/GenBank/DDBJ whole genome shotgun (WGS) entry which is preliminary data.</text>
</comment>
<dbReference type="Pfam" id="PF07676">
    <property type="entry name" value="PD40"/>
    <property type="match status" value="2"/>
</dbReference>
<dbReference type="Pfam" id="PF16472">
    <property type="entry name" value="DUF5050"/>
    <property type="match status" value="1"/>
</dbReference>
<dbReference type="EMBL" id="JAGGJA010000006">
    <property type="protein sequence ID" value="MCW9707188.1"/>
    <property type="molecule type" value="Genomic_DNA"/>
</dbReference>
<reference evidence="4 5" key="1">
    <citation type="submission" date="2021-03" db="EMBL/GenBank/DDBJ databases">
        <title>Aliifodinibius sp. nov., a new bacterium isolated from saline soil.</title>
        <authorList>
            <person name="Galisteo C."/>
            <person name="De La Haba R."/>
            <person name="Sanchez-Porro C."/>
            <person name="Ventosa A."/>
        </authorList>
    </citation>
    <scope>NUCLEOTIDE SEQUENCE [LARGE SCALE GENOMIC DNA]</scope>
    <source>
        <strain evidence="4 5">1BSP15-2V2</strain>
    </source>
</reference>
<accession>A0ABT3PN31</accession>
<gene>
    <name evidence="4" type="ORF">J6I44_09995</name>
</gene>
<sequence>MATSCSNSSTGPDPDPGATTGALKVDITTTGSGTDDDGYEVVLEDQSVSVETNGSATFDDLDEGTYNITINGLGSGCSVDGENPISAQITAGETTNANFEVICEQFSAEGIIAFSQTVDQQLEIFTVKPDGTELQQLTNFSLQDQYPVISPDGKKIVFSRQDKDSPTVDNDIWVMNIDGSNAIKLTDNTVDDKRPSWSPDGSQIVFESGKNSFSIYVMDADGSNQTQLTDDEGQDHSASWSADNKIAFVSDRQGDSSADIYQMDADGSNAAILISAESDNGINLSNPAWSPDGSQIVYQGFASGGSPRIFLADAEGSNIQMIEPDGNNNDARQPSWSPDGNYITFLELANSENSDAIWIIEPDGLNAIRLTDNEANRLGFPRWGIEAN</sequence>
<dbReference type="InterPro" id="IPR011659">
    <property type="entry name" value="WD40"/>
</dbReference>
<dbReference type="SUPFAM" id="SSF82171">
    <property type="entry name" value="DPP6 N-terminal domain-like"/>
    <property type="match status" value="1"/>
</dbReference>
<dbReference type="PANTHER" id="PTHR36842:SF1">
    <property type="entry name" value="PROTEIN TOLB"/>
    <property type="match status" value="1"/>
</dbReference>
<evidence type="ECO:0000259" key="3">
    <source>
        <dbReference type="Pfam" id="PF16472"/>
    </source>
</evidence>
<dbReference type="Gene3D" id="2.120.10.30">
    <property type="entry name" value="TolB, C-terminal domain"/>
    <property type="match status" value="3"/>
</dbReference>
<evidence type="ECO:0000313" key="4">
    <source>
        <dbReference type="EMBL" id="MCW9707188.1"/>
    </source>
</evidence>
<name>A0ABT3PN31_9BACT</name>
<keyword evidence="5" id="KW-1185">Reference proteome</keyword>
<feature type="region of interest" description="Disordered" evidence="2">
    <location>
        <begin position="1"/>
        <end position="23"/>
    </location>
</feature>